<dbReference type="Pfam" id="PF11939">
    <property type="entry name" value="NiFe-hyd_HybE"/>
    <property type="match status" value="1"/>
</dbReference>
<keyword evidence="2" id="KW-1185">Reference proteome</keyword>
<dbReference type="InterPro" id="IPR023994">
    <property type="entry name" value="NiFe-hyd_HybE"/>
</dbReference>
<dbReference type="Gene3D" id="3.30.1460.40">
    <property type="entry name" value="[NiFe]-hydrogenase assembly chaperone, HybE"/>
    <property type="match status" value="1"/>
</dbReference>
<dbReference type="NCBIfam" id="TIGR03993">
    <property type="entry name" value="hydrog_HybE"/>
    <property type="match status" value="1"/>
</dbReference>
<name>A0A6B8KD19_9HYPH</name>
<dbReference type="RefSeq" id="WP_136494666.1">
    <property type="nucleotide sequence ID" value="NZ_CP046052.1"/>
</dbReference>
<organism evidence="1 2">
    <name type="scientific">Methylocystis heyeri</name>
    <dbReference type="NCBI Taxonomy" id="391905"/>
    <lineage>
        <taxon>Bacteria</taxon>
        <taxon>Pseudomonadati</taxon>
        <taxon>Pseudomonadota</taxon>
        <taxon>Alphaproteobacteria</taxon>
        <taxon>Hyphomicrobiales</taxon>
        <taxon>Methylocystaceae</taxon>
        <taxon>Methylocystis</taxon>
    </lineage>
</organism>
<dbReference type="KEGG" id="mhey:H2LOC_000840"/>
<proteinExistence type="predicted"/>
<evidence type="ECO:0000313" key="1">
    <source>
        <dbReference type="EMBL" id="QGM44360.1"/>
    </source>
</evidence>
<dbReference type="AlphaFoldDB" id="A0A6B8KD19"/>
<reference evidence="1 2" key="1">
    <citation type="submission" date="2019-11" db="EMBL/GenBank/DDBJ databases">
        <title>The genome sequence of Methylocystis heyeri.</title>
        <authorList>
            <person name="Oshkin I.Y."/>
            <person name="Miroshnikov K."/>
            <person name="Dedysh S.N."/>
        </authorList>
    </citation>
    <scope>NUCLEOTIDE SEQUENCE [LARGE SCALE GENOMIC DNA]</scope>
    <source>
        <strain evidence="1 2">H2</strain>
    </source>
</reference>
<sequence length="166" mass="17776">MTKASDFESAVCGAGERLANYYRTASDRMRELPVFNSRLDVEAVGFRPFGEYACGVLVAPWFMNLTICGAGRGALPPVSSGEAAQWRFPAGSASFVAADIEGFGLVHNCSLFSPMDEFADQAAARATATAVLDALFEEARVPTPEASGLDRRAMLFGTRRDARPSP</sequence>
<dbReference type="OrthoDB" id="9808980at2"/>
<accession>A0A6B8KD19</accession>
<protein>
    <submittedName>
        <fullName evidence="1">[NiFe]-hydrogenase assembly chaperone HybE</fullName>
    </submittedName>
</protein>
<gene>
    <name evidence="1" type="primary">hybE</name>
    <name evidence="1" type="ORF">H2LOC_000840</name>
</gene>
<dbReference type="InterPro" id="IPR038530">
    <property type="entry name" value="NiFe-hyd_HybE_sf"/>
</dbReference>
<dbReference type="Proteomes" id="UP000309061">
    <property type="component" value="Chromosome"/>
</dbReference>
<evidence type="ECO:0000313" key="2">
    <source>
        <dbReference type="Proteomes" id="UP000309061"/>
    </source>
</evidence>
<dbReference type="EMBL" id="CP046052">
    <property type="protein sequence ID" value="QGM44360.1"/>
    <property type="molecule type" value="Genomic_DNA"/>
</dbReference>